<evidence type="ECO:0000256" key="9">
    <source>
        <dbReference type="ARBA" id="ARBA00023136"/>
    </source>
</evidence>
<feature type="domain" description="Glycosyl transferase family 51" evidence="13">
    <location>
        <begin position="59"/>
        <end position="224"/>
    </location>
</feature>
<protein>
    <recommendedName>
        <fullName evidence="11">Biosynthetic peptidoglycan transglycosylase</fullName>
        <ecNumber evidence="11">2.4.99.28</ecNumber>
    </recommendedName>
    <alternativeName>
        <fullName evidence="11">Glycan polymerase</fullName>
    </alternativeName>
    <alternativeName>
        <fullName evidence="11">Peptidoglycan glycosyltransferase MtgA</fullName>
        <shortName evidence="11">PGT</shortName>
    </alternativeName>
</protein>
<sequence length="301" mass="33769">MLRLLAACLIVLAAGCVAWAALQVRRYPVSELARHAPRRTALMLQREAEARRQGRRYAIDTHWVSLERISPLLRRAVLIAEDDKFFSHGGFDWSEIREAARKNLEKRRVVRGASTLTQQLAKNLYLGDRRTLTRKIEEALLAVRLERALSKRRIFELYLNEIEWGDGIYGAEAAARRYFGIPASELDPRQAVLLAAVIINPRRYSVLEPSRRIEKRARMIASRMRRRGLLTEDQYLAATGGVPPGPSLLERLFGARPETTATLADSAREAPAEPGPAVDSSSVPEATPDTVRSALKSLRSP</sequence>
<dbReference type="AlphaFoldDB" id="A0A538SRX4"/>
<keyword evidence="7 11" id="KW-0573">Peptidoglycan synthesis</keyword>
<feature type="region of interest" description="Disordered" evidence="12">
    <location>
        <begin position="264"/>
        <end position="301"/>
    </location>
</feature>
<dbReference type="InterPro" id="IPR036950">
    <property type="entry name" value="PBP_transglycosylase"/>
</dbReference>
<gene>
    <name evidence="11 14" type="primary">mtgA</name>
    <name evidence="14" type="ORF">E6K73_00410</name>
</gene>
<evidence type="ECO:0000256" key="11">
    <source>
        <dbReference type="HAMAP-Rule" id="MF_00766"/>
    </source>
</evidence>
<evidence type="ECO:0000313" key="14">
    <source>
        <dbReference type="EMBL" id="TMQ54107.1"/>
    </source>
</evidence>
<keyword evidence="6 11" id="KW-0133">Cell shape</keyword>
<dbReference type="UniPathway" id="UPA00219"/>
<dbReference type="InterPro" id="IPR011812">
    <property type="entry name" value="Pep_trsgly"/>
</dbReference>
<proteinExistence type="inferred from homology"/>
<dbReference type="GO" id="GO:0005886">
    <property type="term" value="C:plasma membrane"/>
    <property type="evidence" value="ECO:0007669"/>
    <property type="project" value="UniProtKB-SubCell"/>
</dbReference>
<evidence type="ECO:0000256" key="4">
    <source>
        <dbReference type="ARBA" id="ARBA00022679"/>
    </source>
</evidence>
<dbReference type="GO" id="GO:0016763">
    <property type="term" value="F:pentosyltransferase activity"/>
    <property type="evidence" value="ECO:0007669"/>
    <property type="project" value="InterPro"/>
</dbReference>
<comment type="subcellular location">
    <subcellularLocation>
        <location evidence="11">Cell membrane</location>
        <topology evidence="11">Single-pass membrane protein</topology>
    </subcellularLocation>
</comment>
<dbReference type="PANTHER" id="PTHR30400:SF0">
    <property type="entry name" value="BIOSYNTHETIC PEPTIDOGLYCAN TRANSGLYCOSYLASE"/>
    <property type="match status" value="1"/>
</dbReference>
<comment type="pathway">
    <text evidence="11">Cell wall biogenesis; peptidoglycan biosynthesis.</text>
</comment>
<dbReference type="SUPFAM" id="SSF53955">
    <property type="entry name" value="Lysozyme-like"/>
    <property type="match status" value="1"/>
</dbReference>
<dbReference type="GO" id="GO:0008955">
    <property type="term" value="F:peptidoglycan glycosyltransferase activity"/>
    <property type="evidence" value="ECO:0007669"/>
    <property type="project" value="UniProtKB-UniRule"/>
</dbReference>
<keyword evidence="10 11" id="KW-0961">Cell wall biogenesis/degradation</keyword>
<evidence type="ECO:0000259" key="13">
    <source>
        <dbReference type="Pfam" id="PF00912"/>
    </source>
</evidence>
<dbReference type="InterPro" id="IPR023346">
    <property type="entry name" value="Lysozyme-like_dom_sf"/>
</dbReference>
<evidence type="ECO:0000256" key="7">
    <source>
        <dbReference type="ARBA" id="ARBA00022984"/>
    </source>
</evidence>
<keyword evidence="3 11" id="KW-0328">Glycosyltransferase</keyword>
<dbReference type="InterPro" id="IPR001264">
    <property type="entry name" value="Glyco_trans_51"/>
</dbReference>
<organism evidence="14 15">
    <name type="scientific">Eiseniibacteriota bacterium</name>
    <dbReference type="NCBI Taxonomy" id="2212470"/>
    <lineage>
        <taxon>Bacteria</taxon>
        <taxon>Candidatus Eiseniibacteriota</taxon>
    </lineage>
</organism>
<dbReference type="Pfam" id="PF00912">
    <property type="entry name" value="Transgly"/>
    <property type="match status" value="1"/>
</dbReference>
<dbReference type="NCBIfam" id="TIGR02070">
    <property type="entry name" value="mono_pep_trsgly"/>
    <property type="match status" value="1"/>
</dbReference>
<dbReference type="Proteomes" id="UP000320184">
    <property type="component" value="Unassembled WGS sequence"/>
</dbReference>
<evidence type="ECO:0000256" key="6">
    <source>
        <dbReference type="ARBA" id="ARBA00022960"/>
    </source>
</evidence>
<reference evidence="14 15" key="1">
    <citation type="journal article" date="2019" name="Nat. Microbiol.">
        <title>Mediterranean grassland soil C-N compound turnover is dependent on rainfall and depth, and is mediated by genomically divergent microorganisms.</title>
        <authorList>
            <person name="Diamond S."/>
            <person name="Andeer P.F."/>
            <person name="Li Z."/>
            <person name="Crits-Christoph A."/>
            <person name="Burstein D."/>
            <person name="Anantharaman K."/>
            <person name="Lane K.R."/>
            <person name="Thomas B.C."/>
            <person name="Pan C."/>
            <person name="Northen T.R."/>
            <person name="Banfield J.F."/>
        </authorList>
    </citation>
    <scope>NUCLEOTIDE SEQUENCE [LARGE SCALE GENOMIC DNA]</scope>
    <source>
        <strain evidence="14">WS_3</strain>
    </source>
</reference>
<name>A0A538SRX4_UNCEI</name>
<dbReference type="GO" id="GO:0009252">
    <property type="term" value="P:peptidoglycan biosynthetic process"/>
    <property type="evidence" value="ECO:0007669"/>
    <property type="project" value="UniProtKB-UniRule"/>
</dbReference>
<keyword evidence="8 11" id="KW-1133">Transmembrane helix</keyword>
<evidence type="ECO:0000256" key="5">
    <source>
        <dbReference type="ARBA" id="ARBA00022692"/>
    </source>
</evidence>
<evidence type="ECO:0000256" key="3">
    <source>
        <dbReference type="ARBA" id="ARBA00022676"/>
    </source>
</evidence>
<dbReference type="GO" id="GO:0009274">
    <property type="term" value="C:peptidoglycan-based cell wall"/>
    <property type="evidence" value="ECO:0007669"/>
    <property type="project" value="InterPro"/>
</dbReference>
<dbReference type="PANTHER" id="PTHR30400">
    <property type="entry name" value="MONOFUNCTIONAL BIOSYNTHETIC PEPTIDOGLYCAN TRANSGLYCOSYLASE"/>
    <property type="match status" value="1"/>
</dbReference>
<comment type="similarity">
    <text evidence="11">Belongs to the glycosyltransferase 51 family.</text>
</comment>
<evidence type="ECO:0000313" key="15">
    <source>
        <dbReference type="Proteomes" id="UP000320184"/>
    </source>
</evidence>
<keyword evidence="1 11" id="KW-1003">Cell membrane</keyword>
<evidence type="ECO:0000256" key="1">
    <source>
        <dbReference type="ARBA" id="ARBA00022475"/>
    </source>
</evidence>
<evidence type="ECO:0000256" key="2">
    <source>
        <dbReference type="ARBA" id="ARBA00022519"/>
    </source>
</evidence>
<dbReference type="PROSITE" id="PS51257">
    <property type="entry name" value="PROKAR_LIPOPROTEIN"/>
    <property type="match status" value="1"/>
</dbReference>
<keyword evidence="4 11" id="KW-0808">Transferase</keyword>
<evidence type="ECO:0000256" key="10">
    <source>
        <dbReference type="ARBA" id="ARBA00023316"/>
    </source>
</evidence>
<dbReference type="EMBL" id="VBOT01000003">
    <property type="protein sequence ID" value="TMQ54107.1"/>
    <property type="molecule type" value="Genomic_DNA"/>
</dbReference>
<evidence type="ECO:0000256" key="12">
    <source>
        <dbReference type="SAM" id="MobiDB-lite"/>
    </source>
</evidence>
<comment type="function">
    <text evidence="11">Peptidoglycan polymerase that catalyzes glycan chain elongation from lipid-linked precursors.</text>
</comment>
<comment type="caution">
    <text evidence="14">The sequence shown here is derived from an EMBL/GenBank/DDBJ whole genome shotgun (WGS) entry which is preliminary data.</text>
</comment>
<dbReference type="EC" id="2.4.99.28" evidence="11"/>
<dbReference type="Gene3D" id="1.10.3810.10">
    <property type="entry name" value="Biosynthetic peptidoglycan transglycosylase-like"/>
    <property type="match status" value="1"/>
</dbReference>
<comment type="catalytic activity">
    <reaction evidence="11">
        <text>[GlcNAc-(1-&gt;4)-Mur2Ac(oyl-L-Ala-gamma-D-Glu-L-Lys-D-Ala-D-Ala)](n)-di-trans,octa-cis-undecaprenyl diphosphate + beta-D-GlcNAc-(1-&gt;4)-Mur2Ac(oyl-L-Ala-gamma-D-Glu-L-Lys-D-Ala-D-Ala)-di-trans,octa-cis-undecaprenyl diphosphate = [GlcNAc-(1-&gt;4)-Mur2Ac(oyl-L-Ala-gamma-D-Glu-L-Lys-D-Ala-D-Ala)](n+1)-di-trans,octa-cis-undecaprenyl diphosphate + di-trans,octa-cis-undecaprenyl diphosphate + H(+)</text>
        <dbReference type="Rhea" id="RHEA:23708"/>
        <dbReference type="Rhea" id="RHEA-COMP:9602"/>
        <dbReference type="Rhea" id="RHEA-COMP:9603"/>
        <dbReference type="ChEBI" id="CHEBI:15378"/>
        <dbReference type="ChEBI" id="CHEBI:58405"/>
        <dbReference type="ChEBI" id="CHEBI:60033"/>
        <dbReference type="ChEBI" id="CHEBI:78435"/>
        <dbReference type="EC" id="2.4.99.28"/>
    </reaction>
</comment>
<keyword evidence="2" id="KW-0997">Cell inner membrane</keyword>
<keyword evidence="5 11" id="KW-0812">Transmembrane</keyword>
<accession>A0A538SRX4</accession>
<evidence type="ECO:0000256" key="8">
    <source>
        <dbReference type="ARBA" id="ARBA00022989"/>
    </source>
</evidence>
<dbReference type="GO" id="GO:0071555">
    <property type="term" value="P:cell wall organization"/>
    <property type="evidence" value="ECO:0007669"/>
    <property type="project" value="UniProtKB-KW"/>
</dbReference>
<dbReference type="HAMAP" id="MF_00766">
    <property type="entry name" value="PGT_MtgA"/>
    <property type="match status" value="1"/>
</dbReference>
<keyword evidence="9 11" id="KW-0472">Membrane</keyword>
<dbReference type="GO" id="GO:0008360">
    <property type="term" value="P:regulation of cell shape"/>
    <property type="evidence" value="ECO:0007669"/>
    <property type="project" value="UniProtKB-KW"/>
</dbReference>